<dbReference type="HOGENOM" id="CLU_015345_0_2_0"/>
<dbReference type="InterPro" id="IPR040442">
    <property type="entry name" value="Pyrv_kinase-like_dom_sf"/>
</dbReference>
<dbReference type="KEGG" id="fgi:OP10G_4434"/>
<feature type="binding site" evidence="13">
    <location>
        <position position="775"/>
    </location>
    <ligand>
        <name>substrate</name>
    </ligand>
</feature>
<keyword evidence="7" id="KW-0547">Nucleotide-binding</keyword>
<dbReference type="InterPro" id="IPR010121">
    <property type="entry name" value="Pyruvate_phosphate_dikinase"/>
</dbReference>
<evidence type="ECO:0000256" key="5">
    <source>
        <dbReference type="ARBA" id="ARBA00022679"/>
    </source>
</evidence>
<evidence type="ECO:0000259" key="15">
    <source>
        <dbReference type="Pfam" id="PF00391"/>
    </source>
</evidence>
<keyword evidence="19" id="KW-1185">Reference proteome</keyword>
<evidence type="ECO:0000256" key="9">
    <source>
        <dbReference type="ARBA" id="ARBA00022840"/>
    </source>
</evidence>
<dbReference type="Gene3D" id="3.20.20.60">
    <property type="entry name" value="Phosphoenolpyruvate-binding domains"/>
    <property type="match status" value="1"/>
</dbReference>
<dbReference type="InterPro" id="IPR018274">
    <property type="entry name" value="PEP_util_AS"/>
</dbReference>
<evidence type="ECO:0000256" key="7">
    <source>
        <dbReference type="ARBA" id="ARBA00022741"/>
    </source>
</evidence>
<dbReference type="Pfam" id="PF00391">
    <property type="entry name" value="PEP-utilizers"/>
    <property type="match status" value="1"/>
</dbReference>
<dbReference type="SUPFAM" id="SSF56059">
    <property type="entry name" value="Glutathione synthetase ATP-binding domain-like"/>
    <property type="match status" value="1"/>
</dbReference>
<dbReference type="PROSITE" id="PS00742">
    <property type="entry name" value="PEP_ENZYMES_2"/>
    <property type="match status" value="1"/>
</dbReference>
<comment type="cofactor">
    <cofactor evidence="1 11 14">
        <name>Mg(2+)</name>
        <dbReference type="ChEBI" id="CHEBI:18420"/>
    </cofactor>
</comment>
<dbReference type="Gene3D" id="1.10.189.10">
    <property type="entry name" value="Pyruvate Phosphate Dikinase, domain 2"/>
    <property type="match status" value="1"/>
</dbReference>
<evidence type="ECO:0000313" key="18">
    <source>
        <dbReference type="EMBL" id="AIE87802.1"/>
    </source>
</evidence>
<dbReference type="Gene3D" id="3.50.30.10">
    <property type="entry name" value="Phosphohistidine domain"/>
    <property type="match status" value="1"/>
</dbReference>
<dbReference type="SUPFAM" id="SSF52009">
    <property type="entry name" value="Phosphohistidine domain"/>
    <property type="match status" value="1"/>
</dbReference>
<feature type="active site" description="Proton donor" evidence="12">
    <location>
        <position position="840"/>
    </location>
</feature>
<organism evidence="18 19">
    <name type="scientific">Fimbriimonas ginsengisoli Gsoil 348</name>
    <dbReference type="NCBI Taxonomy" id="661478"/>
    <lineage>
        <taxon>Bacteria</taxon>
        <taxon>Bacillati</taxon>
        <taxon>Armatimonadota</taxon>
        <taxon>Fimbriimonadia</taxon>
        <taxon>Fimbriimonadales</taxon>
        <taxon>Fimbriimonadaceae</taxon>
        <taxon>Fimbriimonas</taxon>
    </lineage>
</organism>
<evidence type="ECO:0000313" key="19">
    <source>
        <dbReference type="Proteomes" id="UP000027982"/>
    </source>
</evidence>
<dbReference type="eggNOG" id="COG0574">
    <property type="taxonomic scope" value="Bacteria"/>
</dbReference>
<keyword evidence="18" id="KW-0670">Pyruvate</keyword>
<dbReference type="NCBIfam" id="TIGR01828">
    <property type="entry name" value="pyru_phos_dikin"/>
    <property type="match status" value="1"/>
</dbReference>
<evidence type="ECO:0000256" key="3">
    <source>
        <dbReference type="ARBA" id="ARBA00011994"/>
    </source>
</evidence>
<gene>
    <name evidence="18" type="ORF">OP10G_4434</name>
</gene>
<dbReference type="PANTHER" id="PTHR22931">
    <property type="entry name" value="PHOSPHOENOLPYRUVATE DIKINASE-RELATED"/>
    <property type="match status" value="1"/>
</dbReference>
<evidence type="ECO:0000256" key="10">
    <source>
        <dbReference type="ARBA" id="ARBA00022842"/>
    </source>
</evidence>
<dbReference type="STRING" id="661478.OP10G_4434"/>
<dbReference type="GO" id="GO:0016301">
    <property type="term" value="F:kinase activity"/>
    <property type="evidence" value="ECO:0007669"/>
    <property type="project" value="UniProtKB-UniRule"/>
</dbReference>
<dbReference type="InterPro" id="IPR023151">
    <property type="entry name" value="PEP_util_CS"/>
</dbReference>
<evidence type="ECO:0000256" key="14">
    <source>
        <dbReference type="PIRSR" id="PIRSR000853-3"/>
    </source>
</evidence>
<dbReference type="PIRSF" id="PIRSF000853">
    <property type="entry name" value="PPDK"/>
    <property type="match status" value="1"/>
</dbReference>
<reference evidence="18 19" key="1">
    <citation type="journal article" date="2014" name="PLoS ONE">
        <title>The first complete genome sequence of the class fimbriimonadia in the phylum armatimonadetes.</title>
        <authorList>
            <person name="Hu Z.Y."/>
            <person name="Wang Y.Z."/>
            <person name="Im W.T."/>
            <person name="Wang S.Y."/>
            <person name="Zhao G.P."/>
            <person name="Zheng H.J."/>
            <person name="Quan Z.X."/>
        </authorList>
    </citation>
    <scope>NUCLEOTIDE SEQUENCE [LARGE SCALE GENOMIC DNA]</scope>
    <source>
        <strain evidence="18">Gsoil 348</strain>
    </source>
</reference>
<accession>A0A068NWQ6</accession>
<feature type="domain" description="Pyruvate phosphate dikinase AMP/ATP-binding" evidence="16">
    <location>
        <begin position="308"/>
        <end position="358"/>
    </location>
</feature>
<feature type="active site" description="Tele-phosphohistidine intermediate" evidence="12">
    <location>
        <position position="459"/>
    </location>
</feature>
<feature type="binding site" evidence="13">
    <location>
        <position position="778"/>
    </location>
    <ligand>
        <name>substrate</name>
    </ligand>
</feature>
<dbReference type="EMBL" id="CP007139">
    <property type="protein sequence ID" value="AIE87802.1"/>
    <property type="molecule type" value="Genomic_DNA"/>
</dbReference>
<evidence type="ECO:0000256" key="1">
    <source>
        <dbReference type="ARBA" id="ARBA00001946"/>
    </source>
</evidence>
<dbReference type="Gene3D" id="1.20.80.30">
    <property type="match status" value="1"/>
</dbReference>
<dbReference type="InterPro" id="IPR013815">
    <property type="entry name" value="ATP_grasp_subdomain_1"/>
</dbReference>
<dbReference type="GO" id="GO:0046872">
    <property type="term" value="F:metal ion binding"/>
    <property type="evidence" value="ECO:0007669"/>
    <property type="project" value="UniProtKB-UniRule"/>
</dbReference>
<feature type="binding site" evidence="14">
    <location>
        <position position="778"/>
    </location>
    <ligand>
        <name>Mg(2+)</name>
        <dbReference type="ChEBI" id="CHEBI:18420"/>
    </ligand>
</feature>
<evidence type="ECO:0000256" key="11">
    <source>
        <dbReference type="PIRNR" id="PIRNR000853"/>
    </source>
</evidence>
<dbReference type="NCBIfam" id="NF004531">
    <property type="entry name" value="PRK05878.1"/>
    <property type="match status" value="1"/>
</dbReference>
<evidence type="ECO:0000259" key="16">
    <source>
        <dbReference type="Pfam" id="PF01326"/>
    </source>
</evidence>
<feature type="binding site" evidence="13">
    <location>
        <position position="754"/>
    </location>
    <ligand>
        <name>substrate</name>
    </ligand>
</feature>
<keyword evidence="10 14" id="KW-0460">Magnesium</keyword>
<dbReference type="Proteomes" id="UP000027982">
    <property type="component" value="Chromosome"/>
</dbReference>
<evidence type="ECO:0000256" key="6">
    <source>
        <dbReference type="ARBA" id="ARBA00022723"/>
    </source>
</evidence>
<evidence type="ECO:0000259" key="17">
    <source>
        <dbReference type="Pfam" id="PF02896"/>
    </source>
</evidence>
<dbReference type="Gene3D" id="3.30.470.20">
    <property type="entry name" value="ATP-grasp fold, B domain"/>
    <property type="match status" value="1"/>
</dbReference>
<proteinExistence type="inferred from homology"/>
<dbReference type="AlphaFoldDB" id="A0A068NWQ6"/>
<keyword evidence="9" id="KW-0067">ATP-binding</keyword>
<feature type="domain" description="PEP-utilising enzyme C-terminal" evidence="17">
    <location>
        <begin position="522"/>
        <end position="878"/>
    </location>
</feature>
<dbReference type="OrthoDB" id="9765468at2"/>
<feature type="binding site" evidence="13">
    <location>
        <position position="777"/>
    </location>
    <ligand>
        <name>substrate</name>
    </ligand>
</feature>
<dbReference type="InterPro" id="IPR002192">
    <property type="entry name" value="PPDK_AMP/ATP-bd"/>
</dbReference>
<keyword evidence="5" id="KW-0808">Transferase</keyword>
<comment type="catalytic activity">
    <reaction evidence="11">
        <text>pyruvate + phosphate + ATP = phosphoenolpyruvate + AMP + diphosphate + H(+)</text>
        <dbReference type="Rhea" id="RHEA:10756"/>
        <dbReference type="ChEBI" id="CHEBI:15361"/>
        <dbReference type="ChEBI" id="CHEBI:15378"/>
        <dbReference type="ChEBI" id="CHEBI:30616"/>
        <dbReference type="ChEBI" id="CHEBI:33019"/>
        <dbReference type="ChEBI" id="CHEBI:43474"/>
        <dbReference type="ChEBI" id="CHEBI:58702"/>
        <dbReference type="ChEBI" id="CHEBI:456215"/>
        <dbReference type="EC" id="2.7.9.1"/>
    </reaction>
</comment>
<dbReference type="GO" id="GO:0050242">
    <property type="term" value="F:pyruvate, phosphate dikinase activity"/>
    <property type="evidence" value="ECO:0007669"/>
    <property type="project" value="UniProtKB-UniRule"/>
</dbReference>
<dbReference type="InterPro" id="IPR015813">
    <property type="entry name" value="Pyrv/PenolPyrv_kinase-like_dom"/>
</dbReference>
<feature type="domain" description="Pyruvate phosphate dikinase AMP/ATP-binding" evidence="16">
    <location>
        <begin position="57"/>
        <end position="292"/>
    </location>
</feature>
<dbReference type="SUPFAM" id="SSF51621">
    <property type="entry name" value="Phosphoenolpyruvate/pyruvate domain"/>
    <property type="match status" value="1"/>
</dbReference>
<dbReference type="Pfam" id="PF02896">
    <property type="entry name" value="PEP-utilizers_C"/>
    <property type="match status" value="1"/>
</dbReference>
<evidence type="ECO:0000256" key="12">
    <source>
        <dbReference type="PIRSR" id="PIRSR000853-1"/>
    </source>
</evidence>
<feature type="binding site" evidence="13">
    <location>
        <position position="776"/>
    </location>
    <ligand>
        <name>substrate</name>
    </ligand>
</feature>
<name>A0A068NWQ6_FIMGI</name>
<dbReference type="InterPro" id="IPR036637">
    <property type="entry name" value="Phosphohistidine_dom_sf"/>
</dbReference>
<dbReference type="Pfam" id="PF01326">
    <property type="entry name" value="PPDK_N"/>
    <property type="match status" value="2"/>
</dbReference>
<dbReference type="EC" id="2.7.9.1" evidence="3 11"/>
<evidence type="ECO:0000256" key="4">
    <source>
        <dbReference type="ARBA" id="ARBA00020138"/>
    </source>
</evidence>
<dbReference type="GO" id="GO:0005524">
    <property type="term" value="F:ATP binding"/>
    <property type="evidence" value="ECO:0007669"/>
    <property type="project" value="UniProtKB-UniRule"/>
</dbReference>
<evidence type="ECO:0000256" key="13">
    <source>
        <dbReference type="PIRSR" id="PIRSR000853-2"/>
    </source>
</evidence>
<feature type="binding site" evidence="13">
    <location>
        <position position="565"/>
    </location>
    <ligand>
        <name>substrate</name>
    </ligand>
</feature>
<protein>
    <recommendedName>
        <fullName evidence="4 11">Pyruvate, phosphate dikinase</fullName>
        <ecNumber evidence="3 11">2.7.9.1</ecNumber>
    </recommendedName>
</protein>
<dbReference type="Gene3D" id="3.30.1490.20">
    <property type="entry name" value="ATP-grasp fold, A domain"/>
    <property type="match status" value="1"/>
</dbReference>
<feature type="binding site" evidence="14">
    <location>
        <position position="754"/>
    </location>
    <ligand>
        <name>Mg(2+)</name>
        <dbReference type="ChEBI" id="CHEBI:18420"/>
    </ligand>
</feature>
<feature type="domain" description="PEP-utilising enzyme mobile" evidence="15">
    <location>
        <begin position="426"/>
        <end position="505"/>
    </location>
</feature>
<evidence type="ECO:0000256" key="8">
    <source>
        <dbReference type="ARBA" id="ARBA00022777"/>
    </source>
</evidence>
<evidence type="ECO:0000256" key="2">
    <source>
        <dbReference type="ARBA" id="ARBA00007837"/>
    </source>
</evidence>
<dbReference type="RefSeq" id="WP_025228318.1">
    <property type="nucleotide sequence ID" value="NZ_CP007139.1"/>
</dbReference>
<keyword evidence="8 18" id="KW-0418">Kinase</keyword>
<dbReference type="PANTHER" id="PTHR22931:SF9">
    <property type="entry name" value="PYRUVATE, PHOSPHATE DIKINASE 1, CHLOROPLASTIC"/>
    <property type="match status" value="1"/>
</dbReference>
<dbReference type="InterPro" id="IPR008279">
    <property type="entry name" value="PEP-util_enz_mobile_dom"/>
</dbReference>
<dbReference type="PROSITE" id="PS00370">
    <property type="entry name" value="PEP_ENZYMES_PHOS_SITE"/>
    <property type="match status" value="1"/>
</dbReference>
<comment type="similarity">
    <text evidence="2 11">Belongs to the PEP-utilizing enzyme family.</text>
</comment>
<dbReference type="InterPro" id="IPR000121">
    <property type="entry name" value="PEP_util_C"/>
</dbReference>
<feature type="binding site" evidence="13">
    <location>
        <position position="622"/>
    </location>
    <ligand>
        <name>substrate</name>
    </ligand>
</feature>
<dbReference type="eggNOG" id="COG1080">
    <property type="taxonomic scope" value="Bacteria"/>
</dbReference>
<keyword evidence="6 14" id="KW-0479">Metal-binding</keyword>
<sequence>MSNKRVYLFREGDKSMRDLLGGKGANLAEMSNIGLPVPPGFTITTEVCTEYYASGKKLPAGLMEEIETALKDVEKDQGKTLGDPNNPLLLSVRSGAKFSMPGMMDTVLNLGLNDQVAEGMIAKGADPRFVYDSYRRLIMMLSDVAFGDRYEGISKHDFEHQFYDLKAELGVKEDLEVSADKLKELCERYKAYVQSKGVTFPQDAREQMKEAVEAVFRSWNNERAIIYRRREKIDDAIGTAVNIQAMVFGNMGDDCGTGVAFTRNASTGDKEVFGEYLMNAQGEDVVAGVRTPLDLNELKLQNPIIYNEFVNFCNVLEHHYKDMQDIEFTIERNKLFILQCRSGKRTGTAAVKTAVDMVHECLITKEEAIARVNPDLLNQVLLPVIAPGTKYDVIAKGLPAGPGAATGVAVFDANRAAEMGKGGQGQRVILVRADTSPDDLAGMLAAQGVLTERGGMTSHAALVARGFGIPTVAGCSSIRVDAEKRQFTIGDVTIKEGDYISLNGGLGEVIHGQVPVEDAKMTGDFGTFMGWADEFRKMGVRANADSPADVRKAIELGAEGVGLTRTEHMFFEGDRRPVVVSMILDIDNPETRAAKLGELLEFQREDFKGIFEALEGRPATIRLIDPPLHEFLPNLTELTAEVAVDKAAGKSDAAKETMLRAAESMHEINPMLGLRGVRLSIVYPEIVAMQVRAILEGAASVIKAGGKAVPEIMIPLVGHVNELTTIKADLEKTAKAVEAEQGVSIPYSFGTMIEVPRGALTADEIAVEAEFFSFGTNDLTQMTFGFSRDDSDKFLKPYVERKILPGDPFESIDRKGVGQLMQIAIDKAKKVRPNIKLGICGEHGGDPSSVQFCYEIGLDYVSCSPFRVPIARLAAAQAALGKGVSDK</sequence>